<organism evidence="3 4">
    <name type="scientific">Exercitatus varius</name>
    <dbReference type="NCBI Taxonomy" id="67857"/>
    <lineage>
        <taxon>Bacteria</taxon>
        <taxon>Pseudomonadati</taxon>
        <taxon>Pseudomonadota</taxon>
        <taxon>Gammaproteobacteria</taxon>
        <taxon>Pasteurellales</taxon>
        <taxon>Pasteurellaceae</taxon>
        <taxon>Exercitatus</taxon>
    </lineage>
</organism>
<dbReference type="Proteomes" id="UP001214976">
    <property type="component" value="Unassembled WGS sequence"/>
</dbReference>
<evidence type="ECO:0000313" key="3">
    <source>
        <dbReference type="EMBL" id="MDG2950989.1"/>
    </source>
</evidence>
<reference evidence="3 5" key="1">
    <citation type="submission" date="2023-03" db="EMBL/GenBank/DDBJ databases">
        <title>Classification of Bisgaard taxon 6 and taxon 10 as Exercitatus varius gen. nov., spec. nov.</title>
        <authorList>
            <person name="Christensen H."/>
        </authorList>
    </citation>
    <scope>NUCLEOTIDE SEQUENCE</scope>
    <source>
        <strain evidence="2 5">23350_01</strain>
        <strain evidence="3">86116</strain>
    </source>
</reference>
<feature type="domain" description="PIN-like" evidence="1">
    <location>
        <begin position="5"/>
        <end position="100"/>
    </location>
</feature>
<comment type="caution">
    <text evidence="3">The sequence shown here is derived from an EMBL/GenBank/DDBJ whole genome shotgun (WGS) entry which is preliminary data.</text>
</comment>
<evidence type="ECO:0000313" key="2">
    <source>
        <dbReference type="EMBL" id="MDG2946863.1"/>
    </source>
</evidence>
<gene>
    <name evidence="3" type="ORF">P7M15_10785</name>
    <name evidence="2" type="ORF">P7M32_10580</name>
</gene>
<name>A0AAW6QFJ9_9PAST</name>
<dbReference type="EMBL" id="JARQTX010000015">
    <property type="protein sequence ID" value="MDG2946863.1"/>
    <property type="molecule type" value="Genomic_DNA"/>
</dbReference>
<dbReference type="RefSeq" id="WP_317477857.1">
    <property type="nucleotide sequence ID" value="NZ_JARQTW010000021.1"/>
</dbReference>
<sequence length="209" mass="23952">MNYAFIDYENLNSLDGLELQSYERVFLFLGAKQGHIKLSGKFNDEINMTLITVKNVSENNVDFHIAYYLGKLDATVDKSIEFHVLSKDKGYDGLCHFVKHQREARVCSRKVIEAKPQNNIEPKVLALPSPADIEKEKVNQIFQEYKSFMAKREKRHLPAKLLSLQNNIHNQTSLKGSDKQKARDVIAKVIGRLSQEKLLKVTDTKVSYP</sequence>
<protein>
    <submittedName>
        <fullName evidence="3">PIN domain-containing protein</fullName>
    </submittedName>
</protein>
<dbReference type="AlphaFoldDB" id="A0AAW6QFJ9"/>
<dbReference type="InterPro" id="IPR041494">
    <property type="entry name" value="PIN7"/>
</dbReference>
<accession>A0AAW6QFJ9</accession>
<dbReference type="EMBL" id="JARQTW010000021">
    <property type="protein sequence ID" value="MDG2950989.1"/>
    <property type="molecule type" value="Genomic_DNA"/>
</dbReference>
<evidence type="ECO:0000313" key="5">
    <source>
        <dbReference type="Proteomes" id="UP001216057"/>
    </source>
</evidence>
<keyword evidence="5" id="KW-1185">Reference proteome</keyword>
<dbReference type="Proteomes" id="UP001216057">
    <property type="component" value="Unassembled WGS sequence"/>
</dbReference>
<evidence type="ECO:0000313" key="4">
    <source>
        <dbReference type="Proteomes" id="UP001214976"/>
    </source>
</evidence>
<evidence type="ECO:0000259" key="1">
    <source>
        <dbReference type="Pfam" id="PF18475"/>
    </source>
</evidence>
<dbReference type="Pfam" id="PF18475">
    <property type="entry name" value="PIN7"/>
    <property type="match status" value="1"/>
</dbReference>
<proteinExistence type="predicted"/>